<dbReference type="AlphaFoldDB" id="X8IT46"/>
<reference evidence="2 3" key="1">
    <citation type="submission" date="2014-01" db="EMBL/GenBank/DDBJ databases">
        <authorList>
            <person name="Durkin A.S."/>
            <person name="McCorrison J."/>
            <person name="Torralba M."/>
            <person name="Gillis M."/>
            <person name="Haft D.H."/>
            <person name="Methe B."/>
            <person name="Sutton G."/>
            <person name="Nelson K.E."/>
        </authorList>
    </citation>
    <scope>NUCLEOTIDE SEQUENCE [LARGE SCALE GENOMIC DNA]</scope>
    <source>
        <strain evidence="2 3">ATCC 33093</strain>
    </source>
</reference>
<feature type="chain" id="PRO_5004986050" evidence="1">
    <location>
        <begin position="26"/>
        <end position="79"/>
    </location>
</feature>
<evidence type="ECO:0000313" key="3">
    <source>
        <dbReference type="Proteomes" id="UP000022645"/>
    </source>
</evidence>
<protein>
    <submittedName>
        <fullName evidence="2">Uncharacterized protein</fullName>
    </submittedName>
</protein>
<dbReference type="Proteomes" id="UP000022645">
    <property type="component" value="Unassembled WGS sequence"/>
</dbReference>
<keyword evidence="1" id="KW-0732">Signal</keyword>
<name>X8IT46_9FIRM</name>
<evidence type="ECO:0000256" key="1">
    <source>
        <dbReference type="SAM" id="SignalP"/>
    </source>
</evidence>
<evidence type="ECO:0000313" key="2">
    <source>
        <dbReference type="EMBL" id="EUC52354.1"/>
    </source>
</evidence>
<feature type="signal peptide" evidence="1">
    <location>
        <begin position="1"/>
        <end position="25"/>
    </location>
</feature>
<sequence length="79" mass="8864">MHTLNCVLILQIQVTLFAHSAVVHADDNQALQNSGYTIRTFPELNTVSHIITNRPDVLICKLFNSYPLEDIGSIIEITE</sequence>
<comment type="caution">
    <text evidence="2">The sequence shown here is derived from an EMBL/GenBank/DDBJ whole genome shotgun (WGS) entry which is preliminary data.</text>
</comment>
<dbReference type="EMBL" id="JALU01000017">
    <property type="protein sequence ID" value="EUC52354.1"/>
    <property type="molecule type" value="Genomic_DNA"/>
</dbReference>
<organism evidence="2 3">
    <name type="scientific">Mogibacterium timidum ATCC 33093</name>
    <dbReference type="NCBI Taxonomy" id="1401079"/>
    <lineage>
        <taxon>Bacteria</taxon>
        <taxon>Bacillati</taxon>
        <taxon>Bacillota</taxon>
        <taxon>Clostridia</taxon>
        <taxon>Peptostreptococcales</taxon>
        <taxon>Anaerovoracaceae</taxon>
        <taxon>Mogibacterium</taxon>
    </lineage>
</organism>
<proteinExistence type="predicted"/>
<gene>
    <name evidence="2" type="ORF">HMPREF0581_0134</name>
</gene>
<accession>X8IT46</accession>